<dbReference type="Pfam" id="PF00392">
    <property type="entry name" value="GntR"/>
    <property type="match status" value="1"/>
</dbReference>
<keyword evidence="2" id="KW-0238">DNA-binding</keyword>
<protein>
    <submittedName>
        <fullName evidence="5">Winged helix-turn-helix domain-containing protein</fullName>
    </submittedName>
</protein>
<dbReference type="InterPro" id="IPR000524">
    <property type="entry name" value="Tscrpt_reg_HTH_GntR"/>
</dbReference>
<accession>A0ABW2T765</accession>
<dbReference type="Gene3D" id="1.10.10.10">
    <property type="entry name" value="Winged helix-like DNA-binding domain superfamily/Winged helix DNA-binding domain"/>
    <property type="match status" value="1"/>
</dbReference>
<sequence>MIHFVFADYETRWEQMYGELVRRIRGGVYKERHPIPSLVHLVQEFEVSRGTALKVTTRLADEGYVRAIPGRGTYVLPRDGWPEE</sequence>
<evidence type="ECO:0000259" key="4">
    <source>
        <dbReference type="PROSITE" id="PS50949"/>
    </source>
</evidence>
<dbReference type="SMART" id="SM00345">
    <property type="entry name" value="HTH_GNTR"/>
    <property type="match status" value="1"/>
</dbReference>
<evidence type="ECO:0000313" key="6">
    <source>
        <dbReference type="Proteomes" id="UP001596514"/>
    </source>
</evidence>
<dbReference type="InterPro" id="IPR036388">
    <property type="entry name" value="WH-like_DNA-bd_sf"/>
</dbReference>
<keyword evidence="1" id="KW-0805">Transcription regulation</keyword>
<dbReference type="InterPro" id="IPR036390">
    <property type="entry name" value="WH_DNA-bd_sf"/>
</dbReference>
<organism evidence="5 6">
    <name type="scientific">Streptosporangium amethystogenes subsp. fukuiense</name>
    <dbReference type="NCBI Taxonomy" id="698418"/>
    <lineage>
        <taxon>Bacteria</taxon>
        <taxon>Bacillati</taxon>
        <taxon>Actinomycetota</taxon>
        <taxon>Actinomycetes</taxon>
        <taxon>Streptosporangiales</taxon>
        <taxon>Streptosporangiaceae</taxon>
        <taxon>Streptosporangium</taxon>
    </lineage>
</organism>
<reference evidence="6" key="1">
    <citation type="journal article" date="2019" name="Int. J. Syst. Evol. Microbiol.">
        <title>The Global Catalogue of Microorganisms (GCM) 10K type strain sequencing project: providing services to taxonomists for standard genome sequencing and annotation.</title>
        <authorList>
            <consortium name="The Broad Institute Genomics Platform"/>
            <consortium name="The Broad Institute Genome Sequencing Center for Infectious Disease"/>
            <person name="Wu L."/>
            <person name="Ma J."/>
        </authorList>
    </citation>
    <scope>NUCLEOTIDE SEQUENCE [LARGE SCALE GENOMIC DNA]</scope>
    <source>
        <strain evidence="6">JCM 10083</strain>
    </source>
</reference>
<keyword evidence="6" id="KW-1185">Reference proteome</keyword>
<name>A0ABW2T765_9ACTN</name>
<dbReference type="PANTHER" id="PTHR44846">
    <property type="entry name" value="MANNOSYL-D-GLYCERATE TRANSPORT/METABOLISM SYSTEM REPRESSOR MNGR-RELATED"/>
    <property type="match status" value="1"/>
</dbReference>
<keyword evidence="3" id="KW-0804">Transcription</keyword>
<dbReference type="EMBL" id="JBHTEE010000001">
    <property type="protein sequence ID" value="MFC7603616.1"/>
    <property type="molecule type" value="Genomic_DNA"/>
</dbReference>
<dbReference type="SUPFAM" id="SSF46785">
    <property type="entry name" value="Winged helix' DNA-binding domain"/>
    <property type="match status" value="1"/>
</dbReference>
<gene>
    <name evidence="5" type="ORF">ACFQVD_26230</name>
</gene>
<comment type="caution">
    <text evidence="5">The sequence shown here is derived from an EMBL/GenBank/DDBJ whole genome shotgun (WGS) entry which is preliminary data.</text>
</comment>
<evidence type="ECO:0000256" key="3">
    <source>
        <dbReference type="ARBA" id="ARBA00023163"/>
    </source>
</evidence>
<proteinExistence type="predicted"/>
<dbReference type="PROSITE" id="PS50949">
    <property type="entry name" value="HTH_GNTR"/>
    <property type="match status" value="1"/>
</dbReference>
<dbReference type="Proteomes" id="UP001596514">
    <property type="component" value="Unassembled WGS sequence"/>
</dbReference>
<dbReference type="RefSeq" id="WP_386368679.1">
    <property type="nucleotide sequence ID" value="NZ_JBHTEE010000001.1"/>
</dbReference>
<dbReference type="PANTHER" id="PTHR44846:SF12">
    <property type="entry name" value="HTH-TYPE TRANSCRIPTIONAL REGULATOR TRER"/>
    <property type="match status" value="1"/>
</dbReference>
<evidence type="ECO:0000256" key="1">
    <source>
        <dbReference type="ARBA" id="ARBA00023015"/>
    </source>
</evidence>
<dbReference type="InterPro" id="IPR050679">
    <property type="entry name" value="Bact_HTH_transcr_reg"/>
</dbReference>
<evidence type="ECO:0000256" key="2">
    <source>
        <dbReference type="ARBA" id="ARBA00023125"/>
    </source>
</evidence>
<dbReference type="CDD" id="cd07377">
    <property type="entry name" value="WHTH_GntR"/>
    <property type="match status" value="1"/>
</dbReference>
<feature type="domain" description="HTH gntR-type" evidence="4">
    <location>
        <begin position="10"/>
        <end position="78"/>
    </location>
</feature>
<evidence type="ECO:0000313" key="5">
    <source>
        <dbReference type="EMBL" id="MFC7603616.1"/>
    </source>
</evidence>